<comment type="caution">
    <text evidence="2">The sequence shown here is derived from an EMBL/GenBank/DDBJ whole genome shotgun (WGS) entry which is preliminary data.</text>
</comment>
<organism evidence="2 3">
    <name type="scientific">Danaus chrysippus</name>
    <name type="common">African queen</name>
    <dbReference type="NCBI Taxonomy" id="151541"/>
    <lineage>
        <taxon>Eukaryota</taxon>
        <taxon>Metazoa</taxon>
        <taxon>Ecdysozoa</taxon>
        <taxon>Arthropoda</taxon>
        <taxon>Hexapoda</taxon>
        <taxon>Insecta</taxon>
        <taxon>Pterygota</taxon>
        <taxon>Neoptera</taxon>
        <taxon>Endopterygota</taxon>
        <taxon>Lepidoptera</taxon>
        <taxon>Glossata</taxon>
        <taxon>Ditrysia</taxon>
        <taxon>Papilionoidea</taxon>
        <taxon>Nymphalidae</taxon>
        <taxon>Danainae</taxon>
        <taxon>Danaini</taxon>
        <taxon>Danaina</taxon>
        <taxon>Danaus</taxon>
        <taxon>Anosia</taxon>
    </lineage>
</organism>
<sequence length="207" mass="23493">MPKSKTLHILAKYETTSHICMSQMLDGCRESFCPHDLRLVNIIQTRQSSNIIEPEQQDLPEVSPNAGVGSNQPVPSIVLSEYMRAIETERRMTRKVADKDIEQLLVALEDGNITEDGLEDESEDKETFFANAREIFQELEDEDAEDHEDPTYSDPPLVQDLPGPSSQIFISLPMQEASDQCCARQRRVYTRPKWFPGVFNPTLYGSS</sequence>
<protein>
    <submittedName>
        <fullName evidence="2">(African queen) hypothetical protein</fullName>
    </submittedName>
</protein>
<name>A0A8J2QXT5_9NEOP</name>
<accession>A0A8J2QXT5</accession>
<feature type="region of interest" description="Disordered" evidence="1">
    <location>
        <begin position="141"/>
        <end position="165"/>
    </location>
</feature>
<reference evidence="2" key="1">
    <citation type="submission" date="2021-09" db="EMBL/GenBank/DDBJ databases">
        <authorList>
            <person name="Martin H S."/>
        </authorList>
    </citation>
    <scope>NUCLEOTIDE SEQUENCE</scope>
</reference>
<keyword evidence="3" id="KW-1185">Reference proteome</keyword>
<evidence type="ECO:0000313" key="3">
    <source>
        <dbReference type="Proteomes" id="UP000789524"/>
    </source>
</evidence>
<gene>
    <name evidence="2" type="ORF">DCHRY22_LOCUS11436</name>
</gene>
<dbReference type="AlphaFoldDB" id="A0A8J2QXT5"/>
<dbReference type="OrthoDB" id="122438at2759"/>
<evidence type="ECO:0000313" key="2">
    <source>
        <dbReference type="EMBL" id="CAG9575559.1"/>
    </source>
</evidence>
<proteinExistence type="predicted"/>
<evidence type="ECO:0000256" key="1">
    <source>
        <dbReference type="SAM" id="MobiDB-lite"/>
    </source>
</evidence>
<dbReference type="Proteomes" id="UP000789524">
    <property type="component" value="Unassembled WGS sequence"/>
</dbReference>
<dbReference type="EMBL" id="CAKASE010000074">
    <property type="protein sequence ID" value="CAG9575559.1"/>
    <property type="molecule type" value="Genomic_DNA"/>
</dbReference>